<gene>
    <name evidence="2" type="ORF">F4X14_14085</name>
</gene>
<evidence type="ECO:0008006" key="3">
    <source>
        <dbReference type="Google" id="ProtNLM"/>
    </source>
</evidence>
<feature type="transmembrane region" description="Helical" evidence="1">
    <location>
        <begin position="128"/>
        <end position="148"/>
    </location>
</feature>
<keyword evidence="1" id="KW-0812">Transmembrane</keyword>
<comment type="caution">
    <text evidence="2">The sequence shown here is derived from an EMBL/GenBank/DDBJ whole genome shotgun (WGS) entry which is preliminary data.</text>
</comment>
<evidence type="ECO:0000313" key="2">
    <source>
        <dbReference type="EMBL" id="MYC96087.1"/>
    </source>
</evidence>
<dbReference type="EMBL" id="VXMH01000071">
    <property type="protein sequence ID" value="MYC96087.1"/>
    <property type="molecule type" value="Genomic_DNA"/>
</dbReference>
<protein>
    <recommendedName>
        <fullName evidence="3">Polymer-forming cytoskeletal protein</fullName>
    </recommendedName>
</protein>
<keyword evidence="1" id="KW-1133">Transmembrane helix</keyword>
<proteinExistence type="predicted"/>
<organism evidence="2">
    <name type="scientific">Caldilineaceae bacterium SB0661_bin_32</name>
    <dbReference type="NCBI Taxonomy" id="2605255"/>
    <lineage>
        <taxon>Bacteria</taxon>
        <taxon>Bacillati</taxon>
        <taxon>Chloroflexota</taxon>
        <taxon>Caldilineae</taxon>
        <taxon>Caldilineales</taxon>
        <taxon>Caldilineaceae</taxon>
    </lineage>
</organism>
<sequence length="160" mass="16656">MAEEKSDANPLEEAAANLSEDLEGERIDVKGSNVGTVQGGHVSMADSAARSVQAQALNMSNAAAGFVQTKSLDMREAAIGFSASEQVTVRSGNIGFLATGRLKAEELCTWLVVAGNVEGNVKTTFSPFSALAMGAGFGLVVMLVRGLFSRNRGSKKESAQ</sequence>
<dbReference type="AlphaFoldDB" id="A0A6B1DAP3"/>
<reference evidence="2" key="1">
    <citation type="submission" date="2019-09" db="EMBL/GenBank/DDBJ databases">
        <title>Characterisation of the sponge microbiome using genome-centric metagenomics.</title>
        <authorList>
            <person name="Engelberts J.P."/>
            <person name="Robbins S.J."/>
            <person name="De Goeij J.M."/>
            <person name="Aranda M."/>
            <person name="Bell S.C."/>
            <person name="Webster N.S."/>
        </authorList>
    </citation>
    <scope>NUCLEOTIDE SEQUENCE</scope>
    <source>
        <strain evidence="2">SB0661_bin_32</strain>
    </source>
</reference>
<accession>A0A6B1DAP3</accession>
<keyword evidence="1" id="KW-0472">Membrane</keyword>
<name>A0A6B1DAP3_9CHLR</name>
<evidence type="ECO:0000256" key="1">
    <source>
        <dbReference type="SAM" id="Phobius"/>
    </source>
</evidence>